<feature type="transmembrane region" description="Helical" evidence="1">
    <location>
        <begin position="461"/>
        <end position="479"/>
    </location>
</feature>
<proteinExistence type="predicted"/>
<keyword evidence="1" id="KW-0812">Transmembrane</keyword>
<dbReference type="RefSeq" id="WP_316557295.1">
    <property type="nucleotide sequence ID" value="NZ_CP131059.1"/>
</dbReference>
<accession>A0AA96V9T8</accession>
<protein>
    <submittedName>
        <fullName evidence="2">Uncharacterized protein</fullName>
    </submittedName>
</protein>
<keyword evidence="1" id="KW-0472">Membrane</keyword>
<dbReference type="EMBL" id="CP131059">
    <property type="protein sequence ID" value="WNY24121.1"/>
    <property type="molecule type" value="Genomic_DNA"/>
</dbReference>
<reference evidence="2 3" key="1">
    <citation type="submission" date="2023-07" db="EMBL/GenBank/DDBJ databases">
        <title>Closed genoem sequence of Methanomicrococcus sp. Hf6.</title>
        <authorList>
            <person name="Poehlein A."/>
            <person name="Protasov E."/>
            <person name="Platt K."/>
            <person name="Reeh H."/>
            <person name="Daniel R."/>
            <person name="Brune A."/>
        </authorList>
    </citation>
    <scope>NUCLEOTIDE SEQUENCE [LARGE SCALE GENOMIC DNA]</scope>
    <source>
        <strain evidence="2 3">Hf6</strain>
    </source>
</reference>
<evidence type="ECO:0000313" key="2">
    <source>
        <dbReference type="EMBL" id="WNY24121.1"/>
    </source>
</evidence>
<dbReference type="GeneID" id="85196046"/>
<organism evidence="2 3">
    <name type="scientific">Methanimicrococcus hongohii</name>
    <dbReference type="NCBI Taxonomy" id="3028295"/>
    <lineage>
        <taxon>Archaea</taxon>
        <taxon>Methanobacteriati</taxon>
        <taxon>Methanobacteriota</taxon>
        <taxon>Stenosarchaea group</taxon>
        <taxon>Methanomicrobia</taxon>
        <taxon>Methanosarcinales</taxon>
        <taxon>Methanosarcinaceae</taxon>
        <taxon>Methanimicrococcus</taxon>
    </lineage>
</organism>
<name>A0AA96V9T8_9EURY</name>
<keyword evidence="1" id="KW-1133">Transmembrane helix</keyword>
<sequence length="502" mass="57974">MAKTNSEYKKKYNLSKLTAIAIMIIAFAAVFCIYVSLDMPAVNQEDSLAHSISKHIFLYDVQPEIIQTKKYDGFLYVTYTDSRYLNFMGITEFQRGIILWHPVTSSYGNNYTVSSTFMSTNDLNITKHFVYGINTDQQIAFYELAPVSEEDTNPIYGKRITEPNFIDIYEDDYYRKKVLLLDENGNDLTEDLKNKYDDSGPSGLTFSERGTYRYLGNLSLFSIILAFNLIIASLFWMLDSRPVSWEEKEENDRQRKSADKNKLKFNSNKKKALVIFAVTIILFCGIYTYFYSTTASEKSIEKRIEEFTRSENVTLAETYIDGKYMTALYKADDSKLGIVMFKKGLNTLWQPYASHRRYEVCVTDYWEQQYGKMIIAGLNCDPRIDSYAVIQKYHDSPREDIIIYENKVTYPDFIDIYEKEIRWGELFLFDADGNDITEEVENFEGGSVASGFGSSTFTSDLISFTILVLGLLLAWGYWITPDKNKEEGETESAEEEENDGEK</sequence>
<dbReference type="KEGG" id="mehf:MmiHf6_14500"/>
<feature type="transmembrane region" description="Helical" evidence="1">
    <location>
        <begin position="12"/>
        <end position="37"/>
    </location>
</feature>
<evidence type="ECO:0000256" key="1">
    <source>
        <dbReference type="SAM" id="Phobius"/>
    </source>
</evidence>
<feature type="transmembrane region" description="Helical" evidence="1">
    <location>
        <begin position="214"/>
        <end position="238"/>
    </location>
</feature>
<feature type="transmembrane region" description="Helical" evidence="1">
    <location>
        <begin position="272"/>
        <end position="291"/>
    </location>
</feature>
<evidence type="ECO:0000313" key="3">
    <source>
        <dbReference type="Proteomes" id="UP001302978"/>
    </source>
</evidence>
<dbReference type="Proteomes" id="UP001302978">
    <property type="component" value="Chromosome"/>
</dbReference>
<keyword evidence="3" id="KW-1185">Reference proteome</keyword>
<dbReference type="AlphaFoldDB" id="A0AA96V9T8"/>
<gene>
    <name evidence="2" type="ORF">MmiHf6_14500</name>
</gene>